<dbReference type="InterPro" id="IPR023393">
    <property type="entry name" value="START-like_dom_sf"/>
</dbReference>
<dbReference type="Gene3D" id="3.30.530.20">
    <property type="match status" value="1"/>
</dbReference>
<keyword evidence="4" id="KW-0963">Cytoplasm</keyword>
<keyword evidence="6" id="KW-0675">Receptor</keyword>
<comment type="subcellular location">
    <subcellularLocation>
        <location evidence="2">Cytoplasm</location>
    </subcellularLocation>
    <subcellularLocation>
        <location evidence="1">Nucleus</location>
    </subcellularLocation>
</comment>
<evidence type="ECO:0000256" key="2">
    <source>
        <dbReference type="ARBA" id="ARBA00004496"/>
    </source>
</evidence>
<dbReference type="GO" id="GO:0038023">
    <property type="term" value="F:signaling receptor activity"/>
    <property type="evidence" value="ECO:0007669"/>
    <property type="project" value="TreeGrafter"/>
</dbReference>
<keyword evidence="8" id="KW-0650">Protein phosphatase inhibitor</keyword>
<dbReference type="AlphaFoldDB" id="A0AAV2FRJ9"/>
<evidence type="ECO:0000256" key="1">
    <source>
        <dbReference type="ARBA" id="ARBA00004123"/>
    </source>
</evidence>
<keyword evidence="11" id="KW-1185">Reference proteome</keyword>
<evidence type="ECO:0000256" key="4">
    <source>
        <dbReference type="ARBA" id="ARBA00022490"/>
    </source>
</evidence>
<dbReference type="Proteomes" id="UP001497516">
    <property type="component" value="Chromosome 7"/>
</dbReference>
<gene>
    <name evidence="10" type="ORF">LTRI10_LOCUS41053</name>
</gene>
<dbReference type="GO" id="GO:0010427">
    <property type="term" value="F:abscisic acid binding"/>
    <property type="evidence" value="ECO:0007669"/>
    <property type="project" value="TreeGrafter"/>
</dbReference>
<dbReference type="GO" id="GO:0004864">
    <property type="term" value="F:protein phosphatase inhibitor activity"/>
    <property type="evidence" value="ECO:0007669"/>
    <property type="project" value="UniProtKB-KW"/>
</dbReference>
<evidence type="ECO:0000256" key="9">
    <source>
        <dbReference type="SAM" id="MobiDB-lite"/>
    </source>
</evidence>
<dbReference type="PANTHER" id="PTHR31213:SF82">
    <property type="entry name" value="ABSCISIC ACID RECEPTOR PYL11-RELATED"/>
    <property type="match status" value="1"/>
</dbReference>
<name>A0AAV2FRJ9_9ROSI</name>
<reference evidence="10 11" key="1">
    <citation type="submission" date="2024-04" db="EMBL/GenBank/DDBJ databases">
        <authorList>
            <person name="Fracassetti M."/>
        </authorList>
    </citation>
    <scope>NUCLEOTIDE SEQUENCE [LARGE SCALE GENOMIC DNA]</scope>
</reference>
<dbReference type="InterPro" id="IPR050279">
    <property type="entry name" value="Plant_def-hormone_signal"/>
</dbReference>
<feature type="region of interest" description="Disordered" evidence="9">
    <location>
        <begin position="1"/>
        <end position="29"/>
    </location>
</feature>
<dbReference type="EMBL" id="OZ034820">
    <property type="protein sequence ID" value="CAL1400964.1"/>
    <property type="molecule type" value="Genomic_DNA"/>
</dbReference>
<dbReference type="GO" id="GO:0009738">
    <property type="term" value="P:abscisic acid-activated signaling pathway"/>
    <property type="evidence" value="ECO:0007669"/>
    <property type="project" value="UniProtKB-KW"/>
</dbReference>
<evidence type="ECO:0000256" key="8">
    <source>
        <dbReference type="ARBA" id="ARBA00023272"/>
    </source>
</evidence>
<dbReference type="SUPFAM" id="SSF55961">
    <property type="entry name" value="Bet v1-like"/>
    <property type="match status" value="1"/>
</dbReference>
<accession>A0AAV2FRJ9</accession>
<dbReference type="GO" id="GO:0005634">
    <property type="term" value="C:nucleus"/>
    <property type="evidence" value="ECO:0007669"/>
    <property type="project" value="UniProtKB-SubCell"/>
</dbReference>
<comment type="similarity">
    <text evidence="3">Belongs to the PYR/PYL/RCAR abscisic acid intracellular receptor family.</text>
</comment>
<keyword evidence="5" id="KW-0938">Abscisic acid signaling pathway</keyword>
<dbReference type="Pfam" id="PF10604">
    <property type="entry name" value="Polyketide_cyc2"/>
    <property type="match status" value="1"/>
</dbReference>
<dbReference type="PANTHER" id="PTHR31213">
    <property type="entry name" value="OS08G0374000 PROTEIN-RELATED"/>
    <property type="match status" value="1"/>
</dbReference>
<evidence type="ECO:0000313" key="10">
    <source>
        <dbReference type="EMBL" id="CAL1400964.1"/>
    </source>
</evidence>
<proteinExistence type="inferred from homology"/>
<protein>
    <submittedName>
        <fullName evidence="10">Uncharacterized protein</fullName>
    </submittedName>
</protein>
<dbReference type="CDD" id="cd07821">
    <property type="entry name" value="PYR_PYL_RCAR_like"/>
    <property type="match status" value="1"/>
</dbReference>
<evidence type="ECO:0000313" key="11">
    <source>
        <dbReference type="Proteomes" id="UP001497516"/>
    </source>
</evidence>
<evidence type="ECO:0000256" key="5">
    <source>
        <dbReference type="ARBA" id="ARBA00022682"/>
    </source>
</evidence>
<dbReference type="InterPro" id="IPR019587">
    <property type="entry name" value="Polyketide_cyclase/dehydratase"/>
</dbReference>
<sequence>MQTVYTGRRPARGQQQPGPSSGTRSPKTRSMMTRYHEPALAPNQCGSSIVQVIDAPLPRVWSVIRRFDAPQAYKGFIKSCSLVAGDGGVGSVREVRLISGLPANTSLERLDRLDDDLKVMVVSNIGGDHKLVNYRSTTTLHDEEGAAARTVVIESYVVDVPEDSCEADTCSFADTIIGCNLKSLARITENKKKKAVD</sequence>
<evidence type="ECO:0000256" key="6">
    <source>
        <dbReference type="ARBA" id="ARBA00023170"/>
    </source>
</evidence>
<keyword evidence="7" id="KW-0539">Nucleus</keyword>
<evidence type="ECO:0000256" key="7">
    <source>
        <dbReference type="ARBA" id="ARBA00023242"/>
    </source>
</evidence>
<organism evidence="10 11">
    <name type="scientific">Linum trigynum</name>
    <dbReference type="NCBI Taxonomy" id="586398"/>
    <lineage>
        <taxon>Eukaryota</taxon>
        <taxon>Viridiplantae</taxon>
        <taxon>Streptophyta</taxon>
        <taxon>Embryophyta</taxon>
        <taxon>Tracheophyta</taxon>
        <taxon>Spermatophyta</taxon>
        <taxon>Magnoliopsida</taxon>
        <taxon>eudicotyledons</taxon>
        <taxon>Gunneridae</taxon>
        <taxon>Pentapetalae</taxon>
        <taxon>rosids</taxon>
        <taxon>fabids</taxon>
        <taxon>Malpighiales</taxon>
        <taxon>Linaceae</taxon>
        <taxon>Linum</taxon>
    </lineage>
</organism>
<evidence type="ECO:0000256" key="3">
    <source>
        <dbReference type="ARBA" id="ARBA00008594"/>
    </source>
</evidence>
<dbReference type="GO" id="GO:0005737">
    <property type="term" value="C:cytoplasm"/>
    <property type="evidence" value="ECO:0007669"/>
    <property type="project" value="UniProtKB-SubCell"/>
</dbReference>
<feature type="compositionally biased region" description="Polar residues" evidence="9">
    <location>
        <begin position="13"/>
        <end position="29"/>
    </location>
</feature>